<keyword evidence="5" id="KW-1185">Reference proteome</keyword>
<evidence type="ECO:0000256" key="1">
    <source>
        <dbReference type="ARBA" id="ARBA00022679"/>
    </source>
</evidence>
<reference evidence="4 5" key="1">
    <citation type="submission" date="2020-07" db="EMBL/GenBank/DDBJ databases">
        <authorList>
            <person name="Zhuang K."/>
            <person name="Ran Y."/>
        </authorList>
    </citation>
    <scope>NUCLEOTIDE SEQUENCE [LARGE SCALE GENOMIC DNA]</scope>
    <source>
        <strain evidence="4 5">WCH-YHL-001</strain>
    </source>
</reference>
<dbReference type="AlphaFoldDB" id="A0A7D6ZGQ3"/>
<evidence type="ECO:0000256" key="2">
    <source>
        <dbReference type="ARBA" id="ARBA00023315"/>
    </source>
</evidence>
<organism evidence="4 5">
    <name type="scientific">Nocardia huaxiensis</name>
    <dbReference type="NCBI Taxonomy" id="2755382"/>
    <lineage>
        <taxon>Bacteria</taxon>
        <taxon>Bacillati</taxon>
        <taxon>Actinomycetota</taxon>
        <taxon>Actinomycetes</taxon>
        <taxon>Mycobacteriales</taxon>
        <taxon>Nocardiaceae</taxon>
        <taxon>Nocardia</taxon>
    </lineage>
</organism>
<dbReference type="Pfam" id="PF00583">
    <property type="entry name" value="Acetyltransf_1"/>
    <property type="match status" value="1"/>
</dbReference>
<name>A0A7D6ZGQ3_9NOCA</name>
<dbReference type="KEGG" id="nhu:H0264_32965"/>
<sequence length="182" mass="20325">MGGRGVSLFPGRTRVNDAGWQVVPLAAGHTRSLAECHIACWREAYQGLVPQHVLDAFDLDQRAAAWEKNRLAHPDETVVAVIDGAVAGFANAGPDLDESADVQRQIRAMYVRSAWYGTGLAHALMRAVLTRDADTSLWVFEENPRARAFYRKFGFELDGQRRVEAFTPAMEVRMVRRVSGRR</sequence>
<dbReference type="InterPro" id="IPR016181">
    <property type="entry name" value="Acyl_CoA_acyltransferase"/>
</dbReference>
<gene>
    <name evidence="4" type="ORF">H0264_32965</name>
</gene>
<feature type="domain" description="N-acetyltransferase" evidence="3">
    <location>
        <begin position="28"/>
        <end position="179"/>
    </location>
</feature>
<dbReference type="InterPro" id="IPR000182">
    <property type="entry name" value="GNAT_dom"/>
</dbReference>
<keyword evidence="1 4" id="KW-0808">Transferase</keyword>
<dbReference type="CDD" id="cd04301">
    <property type="entry name" value="NAT_SF"/>
    <property type="match status" value="1"/>
</dbReference>
<accession>A0A7D6ZGQ3</accession>
<evidence type="ECO:0000313" key="4">
    <source>
        <dbReference type="EMBL" id="QLY29967.1"/>
    </source>
</evidence>
<dbReference type="SUPFAM" id="SSF55729">
    <property type="entry name" value="Acyl-CoA N-acyltransferases (Nat)"/>
    <property type="match status" value="1"/>
</dbReference>
<evidence type="ECO:0000259" key="3">
    <source>
        <dbReference type="PROSITE" id="PS51186"/>
    </source>
</evidence>
<dbReference type="InterPro" id="IPR050832">
    <property type="entry name" value="Bact_Acetyltransf"/>
</dbReference>
<dbReference type="Proteomes" id="UP000515512">
    <property type="component" value="Chromosome"/>
</dbReference>
<dbReference type="GO" id="GO:0016747">
    <property type="term" value="F:acyltransferase activity, transferring groups other than amino-acyl groups"/>
    <property type="evidence" value="ECO:0007669"/>
    <property type="project" value="InterPro"/>
</dbReference>
<keyword evidence="2" id="KW-0012">Acyltransferase</keyword>
<dbReference type="PROSITE" id="PS51186">
    <property type="entry name" value="GNAT"/>
    <property type="match status" value="1"/>
</dbReference>
<evidence type="ECO:0000313" key="5">
    <source>
        <dbReference type="Proteomes" id="UP000515512"/>
    </source>
</evidence>
<protein>
    <submittedName>
        <fullName evidence="4">GNAT family N-acetyltransferase</fullName>
    </submittedName>
</protein>
<dbReference type="EMBL" id="CP059399">
    <property type="protein sequence ID" value="QLY29967.1"/>
    <property type="molecule type" value="Genomic_DNA"/>
</dbReference>
<dbReference type="PANTHER" id="PTHR43877">
    <property type="entry name" value="AMINOALKYLPHOSPHONATE N-ACETYLTRANSFERASE-RELATED-RELATED"/>
    <property type="match status" value="1"/>
</dbReference>
<dbReference type="Gene3D" id="3.40.630.30">
    <property type="match status" value="1"/>
</dbReference>
<dbReference type="PANTHER" id="PTHR43877:SF1">
    <property type="entry name" value="ACETYLTRANSFERASE"/>
    <property type="match status" value="1"/>
</dbReference>
<proteinExistence type="predicted"/>